<dbReference type="Gene3D" id="1.10.510.40">
    <property type="match status" value="1"/>
</dbReference>
<evidence type="ECO:0000256" key="2">
    <source>
        <dbReference type="ARBA" id="ARBA00007832"/>
    </source>
</evidence>
<dbReference type="InterPro" id="IPR007310">
    <property type="entry name" value="Aerobactin_biosyn_IucA/IucC_N"/>
</dbReference>
<dbReference type="EMBL" id="CP086654">
    <property type="protein sequence ID" value="UEX90634.1"/>
    <property type="molecule type" value="Genomic_DNA"/>
</dbReference>
<sequence length="648" mass="74656">MNSKSNVNRDKFVLTHEEQKSYDTLKHRSPEWANMFLHMLFSGRDKITARLMGSLYRENLVGSYQHSQIIPSHHLKHSPFKDSEVLCTRFPSQNLTILASITGKHAFNRIDVQGPFYWLKENVYIRVQHPNELLTAILTEDPSLKGPHCRQFEDDLENSATHMTLTLSYQALRHQQNSMSLLHYLEGQTDAYLTSEQSVVEGHPVHPGAKLRKGMTTEQTIAYASEYGNEINLQFVLVHHSLTRKQSLGNSYNAIVFQMFTGLKEAIIEQLPSSISLSDYDVMIIHPWQYSEVLTKAYSDELSTQHIIPISYSAPYFAGLSFRTLMPKFPDMSPHIKLSTNVHITGEIRTLSEQTTHNGPLMTEILQSIEMNDSWFKALNTKSVPEWAGIHFYNEADDAAIQEQRSEQLGTLYRENIYHYVTEKELPLIPSSLVVTSTQSEIPLLVELIQRYQHHQSQAERTSILDWFEHYATSLIDYVIPLLVKYGIALEAHLQNTIAIIDSDTGALSKMLIRDFEGLRIDEKQLNLSGYDTHHFHEKSRILTDSETTVFNKAFYSTIQNHLGELVACIAKYYQDTTLENDLWHIVRHHIHDLMTQFKTSHLDASRIQKIEALFFNPQIDYKCVTTMRLLDEAHAYTYVKVDNPLKK</sequence>
<evidence type="ECO:0000259" key="3">
    <source>
        <dbReference type="Pfam" id="PF04183"/>
    </source>
</evidence>
<accession>A0ABY3PEH1</accession>
<reference evidence="5 6" key="1">
    <citation type="journal article" date="2022" name="Pathogens">
        <title>Staphylococcus ratti sp. nov. Isolated from a Lab Rat.</title>
        <authorList>
            <person name="Kovarovic V."/>
            <person name="Sedlacek I."/>
            <person name="Petras P."/>
            <person name="Kralova S."/>
            <person name="Maslanova I."/>
            <person name="Svec P."/>
            <person name="Neumann-Schaal M."/>
            <person name="Botka T."/>
            <person name="Gelbicova T."/>
            <person name="Stankova E."/>
            <person name="Doskar J."/>
            <person name="Pantucek R."/>
        </authorList>
    </citation>
    <scope>NUCLEOTIDE SEQUENCE [LARGE SCALE GENOMIC DNA]</scope>
    <source>
        <strain evidence="5 6">CCM 9025</strain>
    </source>
</reference>
<protein>
    <submittedName>
        <fullName evidence="5">Sialic acid synthase</fullName>
    </submittedName>
</protein>
<feature type="domain" description="Aerobactin siderophore biosynthesis IucA/IucC N-terminal" evidence="3">
    <location>
        <begin position="192"/>
        <end position="434"/>
    </location>
</feature>
<name>A0ABY3PEH1_9STAP</name>
<evidence type="ECO:0000259" key="4">
    <source>
        <dbReference type="Pfam" id="PF06276"/>
    </source>
</evidence>
<proteinExistence type="inferred from homology"/>
<comment type="similarity">
    <text evidence="2">Belongs to the IucA/IucC family.</text>
</comment>
<dbReference type="Proteomes" id="UP001197626">
    <property type="component" value="Chromosome"/>
</dbReference>
<dbReference type="Pfam" id="PF04183">
    <property type="entry name" value="IucA_IucC"/>
    <property type="match status" value="1"/>
</dbReference>
<comment type="pathway">
    <text evidence="1">Siderophore biosynthesis.</text>
</comment>
<dbReference type="PANTHER" id="PTHR34384">
    <property type="entry name" value="L-2,3-DIAMINOPROPANOATE--CITRATE LIGASE"/>
    <property type="match status" value="1"/>
</dbReference>
<evidence type="ECO:0000313" key="6">
    <source>
        <dbReference type="Proteomes" id="UP001197626"/>
    </source>
</evidence>
<keyword evidence="6" id="KW-1185">Reference proteome</keyword>
<gene>
    <name evidence="5" type="ORF">LN051_02920</name>
</gene>
<dbReference type="RefSeq" id="WP_229293115.1">
    <property type="nucleotide sequence ID" value="NZ_CP086654.1"/>
</dbReference>
<dbReference type="InterPro" id="IPR022770">
    <property type="entry name" value="IucA/IucC-like_C"/>
</dbReference>
<feature type="domain" description="Aerobactin siderophore biosynthesis IucA/IucC-like C-terminal" evidence="4">
    <location>
        <begin position="466"/>
        <end position="637"/>
    </location>
</feature>
<dbReference type="Pfam" id="PF06276">
    <property type="entry name" value="FhuF"/>
    <property type="match status" value="1"/>
</dbReference>
<organism evidence="5 6">
    <name type="scientific">Staphylococcus ratti</name>
    <dbReference type="NCBI Taxonomy" id="2892440"/>
    <lineage>
        <taxon>Bacteria</taxon>
        <taxon>Bacillati</taxon>
        <taxon>Bacillota</taxon>
        <taxon>Bacilli</taxon>
        <taxon>Bacillales</taxon>
        <taxon>Staphylococcaceae</taxon>
        <taxon>Staphylococcus</taxon>
    </lineage>
</organism>
<evidence type="ECO:0000256" key="1">
    <source>
        <dbReference type="ARBA" id="ARBA00004924"/>
    </source>
</evidence>
<dbReference type="InterPro" id="IPR037455">
    <property type="entry name" value="LucA/IucC-like"/>
</dbReference>
<evidence type="ECO:0000313" key="5">
    <source>
        <dbReference type="EMBL" id="UEX90634.1"/>
    </source>
</evidence>
<dbReference type="PANTHER" id="PTHR34384:SF6">
    <property type="entry name" value="STAPHYLOFERRIN B SYNTHASE"/>
    <property type="match status" value="1"/>
</dbReference>